<proteinExistence type="predicted"/>
<dbReference type="AlphaFoldDB" id="A0A6G9IB32"/>
<organism evidence="1 2">
    <name type="scientific">Zophobihabitans entericus</name>
    <dbReference type="NCBI Taxonomy" id="1635327"/>
    <lineage>
        <taxon>Bacteria</taxon>
        <taxon>Pseudomonadati</taxon>
        <taxon>Pseudomonadota</taxon>
        <taxon>Gammaproteobacteria</taxon>
        <taxon>Orbales</taxon>
        <taxon>Orbaceae</taxon>
        <taxon>Zophobihabitans</taxon>
    </lineage>
</organism>
<dbReference type="Proteomes" id="UP000501168">
    <property type="component" value="Chromosome"/>
</dbReference>
<evidence type="ECO:0000313" key="2">
    <source>
        <dbReference type="Proteomes" id="UP000501168"/>
    </source>
</evidence>
<dbReference type="EMBL" id="CP050253">
    <property type="protein sequence ID" value="QIQ21436.1"/>
    <property type="molecule type" value="Genomic_DNA"/>
</dbReference>
<name>A0A6G9IB32_9GAMM</name>
<reference evidence="1 2" key="1">
    <citation type="submission" date="2020-03" db="EMBL/GenBank/DDBJ databases">
        <title>Complete genome sequence of Orbus sp. IPMB12 (BCRC 80908).</title>
        <authorList>
            <person name="Lo W.-S."/>
            <person name="Chang T.-H."/>
            <person name="Kuo C.-H."/>
        </authorList>
    </citation>
    <scope>NUCLEOTIDE SEQUENCE [LARGE SCALE GENOMIC DNA]</scope>
    <source>
        <strain evidence="1 2">IPMB12</strain>
    </source>
</reference>
<evidence type="ECO:0000313" key="1">
    <source>
        <dbReference type="EMBL" id="QIQ21436.1"/>
    </source>
</evidence>
<dbReference type="KEGG" id="orb:IPMB12_06900"/>
<dbReference type="RefSeq" id="WP_166916248.1">
    <property type="nucleotide sequence ID" value="NZ_CP050253.1"/>
</dbReference>
<accession>A0A6G9IB32</accession>
<gene>
    <name evidence="1" type="ORF">IPMB12_06900</name>
</gene>
<protein>
    <submittedName>
        <fullName evidence="1">DUF4265 domain-containing protein</fullName>
    </submittedName>
</protein>
<sequence length="171" mass="19657">MNVNDEYVKVTFPLKRDKNGYPPTDYESIWTKKNNENHYIIDNIPFYIYGISKGDSVIFHLEQGEYFVSKITQRGGHSTFRVYVFNQKNLNSILKKIQQLGCFTSSSTNSTYFSLDVPPSIDLSIIDNYLSNLTISGIIEYEDACIQHKGISKNRKLECESLFNIIFKGSP</sequence>
<dbReference type="InterPro" id="IPR025361">
    <property type="entry name" value="DUF4265"/>
</dbReference>
<dbReference type="InParanoid" id="A0A6G9IB32"/>
<keyword evidence="2" id="KW-1185">Reference proteome</keyword>
<dbReference type="Pfam" id="PF14085">
    <property type="entry name" value="DUF4265"/>
    <property type="match status" value="1"/>
</dbReference>